<reference evidence="1" key="1">
    <citation type="submission" date="2014-11" db="EMBL/GenBank/DDBJ databases">
        <authorList>
            <person name="Amaro Gonzalez C."/>
        </authorList>
    </citation>
    <scope>NUCLEOTIDE SEQUENCE</scope>
</reference>
<protein>
    <submittedName>
        <fullName evidence="1">Uncharacterized protein</fullName>
    </submittedName>
</protein>
<evidence type="ECO:0000313" key="1">
    <source>
        <dbReference type="EMBL" id="JAH64059.1"/>
    </source>
</evidence>
<accession>A0A0E9UDX0</accession>
<dbReference type="EMBL" id="GBXM01044518">
    <property type="protein sequence ID" value="JAH64059.1"/>
    <property type="molecule type" value="Transcribed_RNA"/>
</dbReference>
<sequence length="42" mass="4912">MNREKERDSYLQHTIFSVNWAGISSSTAVATNQSFFSLFFFF</sequence>
<dbReference type="AlphaFoldDB" id="A0A0E9UDX0"/>
<proteinExistence type="predicted"/>
<name>A0A0E9UDX0_ANGAN</name>
<organism evidence="1">
    <name type="scientific">Anguilla anguilla</name>
    <name type="common">European freshwater eel</name>
    <name type="synonym">Muraena anguilla</name>
    <dbReference type="NCBI Taxonomy" id="7936"/>
    <lineage>
        <taxon>Eukaryota</taxon>
        <taxon>Metazoa</taxon>
        <taxon>Chordata</taxon>
        <taxon>Craniata</taxon>
        <taxon>Vertebrata</taxon>
        <taxon>Euteleostomi</taxon>
        <taxon>Actinopterygii</taxon>
        <taxon>Neopterygii</taxon>
        <taxon>Teleostei</taxon>
        <taxon>Anguilliformes</taxon>
        <taxon>Anguillidae</taxon>
        <taxon>Anguilla</taxon>
    </lineage>
</organism>
<reference evidence="1" key="2">
    <citation type="journal article" date="2015" name="Fish Shellfish Immunol.">
        <title>Early steps in the European eel (Anguilla anguilla)-Vibrio vulnificus interaction in the gills: Role of the RtxA13 toxin.</title>
        <authorList>
            <person name="Callol A."/>
            <person name="Pajuelo D."/>
            <person name="Ebbesson L."/>
            <person name="Teles M."/>
            <person name="MacKenzie S."/>
            <person name="Amaro C."/>
        </authorList>
    </citation>
    <scope>NUCLEOTIDE SEQUENCE</scope>
</reference>